<evidence type="ECO:0000313" key="3">
    <source>
        <dbReference type="Proteomes" id="UP000198847"/>
    </source>
</evidence>
<reference evidence="2 3" key="1">
    <citation type="submission" date="2016-10" db="EMBL/GenBank/DDBJ databases">
        <authorList>
            <person name="de Groot N.N."/>
        </authorList>
    </citation>
    <scope>NUCLEOTIDE SEQUENCE [LARGE SCALE GENOMIC DNA]</scope>
    <source>
        <strain evidence="2 3">DSM 13305</strain>
    </source>
</reference>
<dbReference type="STRING" id="112903.SAMN04490178_10824"/>
<keyword evidence="1" id="KW-1133">Transmembrane helix</keyword>
<feature type="transmembrane region" description="Helical" evidence="1">
    <location>
        <begin position="20"/>
        <end position="42"/>
    </location>
</feature>
<dbReference type="AlphaFoldDB" id="A0A1H8U3X1"/>
<keyword evidence="3" id="KW-1185">Reference proteome</keyword>
<protein>
    <submittedName>
        <fullName evidence="2">Uncharacterized protein</fullName>
    </submittedName>
</protein>
<name>A0A1H8U3X1_9FIRM</name>
<keyword evidence="1" id="KW-0472">Membrane</keyword>
<accession>A0A1H8U3X1</accession>
<keyword evidence="1" id="KW-0812">Transmembrane</keyword>
<proteinExistence type="predicted"/>
<evidence type="ECO:0000313" key="2">
    <source>
        <dbReference type="EMBL" id="SEO97970.1"/>
    </source>
</evidence>
<dbReference type="EMBL" id="FODY01000008">
    <property type="protein sequence ID" value="SEO97970.1"/>
    <property type="molecule type" value="Genomic_DNA"/>
</dbReference>
<organism evidence="2 3">
    <name type="scientific">Propionispora vibrioides</name>
    <dbReference type="NCBI Taxonomy" id="112903"/>
    <lineage>
        <taxon>Bacteria</taxon>
        <taxon>Bacillati</taxon>
        <taxon>Bacillota</taxon>
        <taxon>Negativicutes</taxon>
        <taxon>Selenomonadales</taxon>
        <taxon>Sporomusaceae</taxon>
        <taxon>Propionispora</taxon>
    </lineage>
</organism>
<evidence type="ECO:0000256" key="1">
    <source>
        <dbReference type="SAM" id="Phobius"/>
    </source>
</evidence>
<sequence>MKSLKEFVKALLWGPDGNPSLTSTMALVAFLSFLLVTAYLVLTDKSWAHYEVFAGVTCGGGLLTQVGGKYINNKSNF</sequence>
<dbReference type="RefSeq" id="WP_091745660.1">
    <property type="nucleotide sequence ID" value="NZ_FODY01000008.1"/>
</dbReference>
<dbReference type="Proteomes" id="UP000198847">
    <property type="component" value="Unassembled WGS sequence"/>
</dbReference>
<gene>
    <name evidence="2" type="ORF">SAMN04490178_10824</name>
</gene>